<dbReference type="InterPro" id="IPR003594">
    <property type="entry name" value="HATPase_dom"/>
</dbReference>
<dbReference type="EMBL" id="CP002431">
    <property type="protein sequence ID" value="ADU61922.1"/>
    <property type="molecule type" value="Genomic_DNA"/>
</dbReference>
<dbReference type="RefSeq" id="WP_013513853.1">
    <property type="nucleotide sequence ID" value="NC_014844.1"/>
</dbReference>
<dbReference type="eggNOG" id="COG3153">
    <property type="taxonomic scope" value="Bacteria"/>
</dbReference>
<dbReference type="PANTHER" id="PTHR35526">
    <property type="entry name" value="ANTI-SIGMA-F FACTOR RSBW-RELATED"/>
    <property type="match status" value="1"/>
</dbReference>
<dbReference type="Proteomes" id="UP000002191">
    <property type="component" value="Chromosome"/>
</dbReference>
<keyword evidence="1" id="KW-0723">Serine/threonine-protein kinase</keyword>
<dbReference type="SUPFAM" id="SSF55874">
    <property type="entry name" value="ATPase domain of HSP90 chaperone/DNA topoisomerase II/histidine kinase"/>
    <property type="match status" value="1"/>
</dbReference>
<accession>E6VRY9</accession>
<dbReference type="Pfam" id="PF00583">
    <property type="entry name" value="Acetyltransf_1"/>
    <property type="match status" value="1"/>
</dbReference>
<dbReference type="InterPro" id="IPR036890">
    <property type="entry name" value="HATPase_C_sf"/>
</dbReference>
<dbReference type="GO" id="GO:0004674">
    <property type="term" value="F:protein serine/threonine kinase activity"/>
    <property type="evidence" value="ECO:0007669"/>
    <property type="project" value="UniProtKB-KW"/>
</dbReference>
<dbReference type="InterPro" id="IPR050267">
    <property type="entry name" value="Anti-sigma-factor_SerPK"/>
</dbReference>
<dbReference type="AlphaFoldDB" id="E6VRY9"/>
<dbReference type="CDD" id="cd04301">
    <property type="entry name" value="NAT_SF"/>
    <property type="match status" value="1"/>
</dbReference>
<dbReference type="PANTHER" id="PTHR35526:SF3">
    <property type="entry name" value="ANTI-SIGMA-F FACTOR RSBW"/>
    <property type="match status" value="1"/>
</dbReference>
<keyword evidence="4" id="KW-1185">Reference proteome</keyword>
<evidence type="ECO:0000313" key="4">
    <source>
        <dbReference type="Proteomes" id="UP000002191"/>
    </source>
</evidence>
<dbReference type="eggNOG" id="COG2172">
    <property type="taxonomic scope" value="Bacteria"/>
</dbReference>
<dbReference type="KEGG" id="das:Daes_0905"/>
<gene>
    <name evidence="3" type="ordered locus">Daes_0905</name>
</gene>
<dbReference type="Gene3D" id="3.40.630.30">
    <property type="match status" value="1"/>
</dbReference>
<sequence length="514" mass="56208">MSKSLQTQLRVPAQGRLLALVQGYVRQVSETAGLAGREVAALELAAEEAFLNICDHAYPDGTRGDVLIGGEIRESELVLDFRDEGLPFDPSLLRAAEPESSVEPSVESVVEPGWTGGLGLKLIRHAVDEVSWINHGRQGKSLCLVKRLPGVDALAESGRAQAQPMVREEVAQAPMQRYETRAIQPGEAMQVARIFWLAYGYSYKNEAFYRPEGMLHLVGTGKLISFVAVAEDGDVAGHAGLLRPEPVPMAELALLVVSPAHRGRKIMDSLFEALVARAREMELFGLALNPVTSHPISQRQSMEAGGKPCGLDLAACPPRQFKGLGLDDKPRQRESYLHCFMYLTTPPVARVHVPARHREMVERIYANLDRLVEPLPLTATEPDGAPGDYSVSFDMGLKKGVIRVRRADERQWSEIRRAAIDLVEIAGAEKVDIDLPLAQAATPILCERAEEAGFFFAGIWPHGAEDGDMLRLTRLAAPFDLGHLRLHSDFANALSDYVGREMKRAGLPASGPDA</sequence>
<dbReference type="STRING" id="643562.Daes_0905"/>
<dbReference type="Gene3D" id="3.30.565.10">
    <property type="entry name" value="Histidine kinase-like ATPase, C-terminal domain"/>
    <property type="match status" value="1"/>
</dbReference>
<evidence type="ECO:0000313" key="3">
    <source>
        <dbReference type="EMBL" id="ADU61922.1"/>
    </source>
</evidence>
<organism evidence="3 4">
    <name type="scientific">Pseudodesulfovibrio aespoeensis (strain ATCC 700646 / DSM 10631 / Aspo-2)</name>
    <name type="common">Desulfovibrio aespoeensis</name>
    <dbReference type="NCBI Taxonomy" id="643562"/>
    <lineage>
        <taxon>Bacteria</taxon>
        <taxon>Pseudomonadati</taxon>
        <taxon>Thermodesulfobacteriota</taxon>
        <taxon>Desulfovibrionia</taxon>
        <taxon>Desulfovibrionales</taxon>
        <taxon>Desulfovibrionaceae</taxon>
    </lineage>
</organism>
<evidence type="ECO:0000256" key="1">
    <source>
        <dbReference type="ARBA" id="ARBA00022527"/>
    </source>
</evidence>
<name>E6VRY9_PSEA9</name>
<keyword evidence="1" id="KW-0418">Kinase</keyword>
<dbReference type="PROSITE" id="PS51186">
    <property type="entry name" value="GNAT"/>
    <property type="match status" value="1"/>
</dbReference>
<protein>
    <submittedName>
        <fullName evidence="3">GCN5-related N-acetyltransferase</fullName>
    </submittedName>
</protein>
<dbReference type="HOGENOM" id="CLU_040525_0_0_7"/>
<reference evidence="3 4" key="2">
    <citation type="journal article" date="2014" name="Genome Announc.">
        <title>Complete Genome Sequence of the Subsurface, Mesophilic Sulfate-Reducing Bacterium Desulfovibrio aespoeensis Aspo-2.</title>
        <authorList>
            <person name="Pedersen K."/>
            <person name="Bengtsson A."/>
            <person name="Edlund J."/>
            <person name="Rabe L."/>
            <person name="Hazen T."/>
            <person name="Chakraborty R."/>
            <person name="Goodwin L."/>
            <person name="Shapiro N."/>
        </authorList>
    </citation>
    <scope>NUCLEOTIDE SEQUENCE [LARGE SCALE GENOMIC DNA]</scope>
    <source>
        <strain evidence="4">ATCC 700646 / DSM 10631 / Aspo-2</strain>
    </source>
</reference>
<dbReference type="SUPFAM" id="SSF55729">
    <property type="entry name" value="Acyl-CoA N-acyltransferases (Nat)"/>
    <property type="match status" value="1"/>
</dbReference>
<evidence type="ECO:0000259" key="2">
    <source>
        <dbReference type="PROSITE" id="PS51186"/>
    </source>
</evidence>
<dbReference type="Pfam" id="PF13581">
    <property type="entry name" value="HATPase_c_2"/>
    <property type="match status" value="1"/>
</dbReference>
<dbReference type="InterPro" id="IPR016181">
    <property type="entry name" value="Acyl_CoA_acyltransferase"/>
</dbReference>
<dbReference type="GO" id="GO:0016747">
    <property type="term" value="F:acyltransferase activity, transferring groups other than amino-acyl groups"/>
    <property type="evidence" value="ECO:0007669"/>
    <property type="project" value="InterPro"/>
</dbReference>
<keyword evidence="3" id="KW-0808">Transferase</keyword>
<dbReference type="CDD" id="cd16936">
    <property type="entry name" value="HATPase_RsbW-like"/>
    <property type="match status" value="1"/>
</dbReference>
<dbReference type="InterPro" id="IPR000182">
    <property type="entry name" value="GNAT_dom"/>
</dbReference>
<reference evidence="4" key="1">
    <citation type="submission" date="2010-12" db="EMBL/GenBank/DDBJ databases">
        <title>Complete sequence of Desulfovibrio aespoeensis Aspo-2.</title>
        <authorList>
            <consortium name="US DOE Joint Genome Institute"/>
            <person name="Lucas S."/>
            <person name="Copeland A."/>
            <person name="Lapidus A."/>
            <person name="Cheng J.-F."/>
            <person name="Goodwin L."/>
            <person name="Pitluck S."/>
            <person name="Chertkov O."/>
            <person name="Misra M."/>
            <person name="Detter J.C."/>
            <person name="Han C."/>
            <person name="Tapia R."/>
            <person name="Land M."/>
            <person name="Hauser L."/>
            <person name="Kyrpides N."/>
            <person name="Ivanova N."/>
            <person name="Ovchinnikova G."/>
            <person name="Pedersen K."/>
            <person name="Jagevall S."/>
            <person name="Hazen T."/>
            <person name="Woyke T."/>
        </authorList>
    </citation>
    <scope>NUCLEOTIDE SEQUENCE [LARGE SCALE GENOMIC DNA]</scope>
    <source>
        <strain evidence="4">ATCC 700646 / DSM 10631 / Aspo-2</strain>
    </source>
</reference>
<feature type="domain" description="N-acetyltransferase" evidence="2">
    <location>
        <begin position="178"/>
        <end position="346"/>
    </location>
</feature>
<proteinExistence type="predicted"/>